<evidence type="ECO:0000313" key="6">
    <source>
        <dbReference type="Proteomes" id="UP000275078"/>
    </source>
</evidence>
<evidence type="ECO:0000259" key="3">
    <source>
        <dbReference type="Pfam" id="PF00931"/>
    </source>
</evidence>
<dbReference type="Gene3D" id="3.40.50.1580">
    <property type="entry name" value="Nucleoside phosphorylase domain"/>
    <property type="match status" value="1"/>
</dbReference>
<keyword evidence="6" id="KW-1185">Reference proteome</keyword>
<gene>
    <name evidence="5" type="ORF">BJ508DRAFT_418228</name>
</gene>
<feature type="domain" description="Nucleoside phosphorylase" evidence="4">
    <location>
        <begin position="34"/>
        <end position="306"/>
    </location>
</feature>
<feature type="domain" description="NB-ARC" evidence="3">
    <location>
        <begin position="367"/>
        <end position="534"/>
    </location>
</feature>
<dbReference type="InterPro" id="IPR027417">
    <property type="entry name" value="P-loop_NTPase"/>
</dbReference>
<proteinExistence type="predicted"/>
<dbReference type="SUPFAM" id="SSF53167">
    <property type="entry name" value="Purine and uridine phosphorylases"/>
    <property type="match status" value="1"/>
</dbReference>
<dbReference type="STRING" id="1160509.A0A3N4HN35"/>
<dbReference type="Proteomes" id="UP000275078">
    <property type="component" value="Unassembled WGS sequence"/>
</dbReference>
<keyword evidence="2" id="KW-1133">Transmembrane helix</keyword>
<name>A0A3N4HN35_ASCIM</name>
<dbReference type="OrthoDB" id="626167at2759"/>
<dbReference type="InterPro" id="IPR035994">
    <property type="entry name" value="Nucleoside_phosphorylase_sf"/>
</dbReference>
<evidence type="ECO:0000259" key="4">
    <source>
        <dbReference type="Pfam" id="PF01048"/>
    </source>
</evidence>
<dbReference type="PANTHER" id="PTHR46082">
    <property type="entry name" value="ATP/GTP-BINDING PROTEIN-RELATED"/>
    <property type="match status" value="1"/>
</dbReference>
<feature type="transmembrane region" description="Helical" evidence="2">
    <location>
        <begin position="1019"/>
        <end position="1039"/>
    </location>
</feature>
<dbReference type="AlphaFoldDB" id="A0A3N4HN35"/>
<dbReference type="InterPro" id="IPR053137">
    <property type="entry name" value="NLR-like"/>
</dbReference>
<evidence type="ECO:0000256" key="1">
    <source>
        <dbReference type="SAM" id="MobiDB-lite"/>
    </source>
</evidence>
<dbReference type="Pfam" id="PF00931">
    <property type="entry name" value="NB-ARC"/>
    <property type="match status" value="1"/>
</dbReference>
<accession>A0A3N4HN35</accession>
<dbReference type="GO" id="GO:0003824">
    <property type="term" value="F:catalytic activity"/>
    <property type="evidence" value="ECO:0007669"/>
    <property type="project" value="InterPro"/>
</dbReference>
<dbReference type="SUPFAM" id="SSF52540">
    <property type="entry name" value="P-loop containing nucleoside triphosphate hydrolases"/>
    <property type="match status" value="1"/>
</dbReference>
<evidence type="ECO:0000313" key="5">
    <source>
        <dbReference type="EMBL" id="RPA75233.1"/>
    </source>
</evidence>
<protein>
    <recommendedName>
        <fullName evidence="7">Purine and uridine phosphorylase</fullName>
    </recommendedName>
</protein>
<evidence type="ECO:0008006" key="7">
    <source>
        <dbReference type="Google" id="ProtNLM"/>
    </source>
</evidence>
<feature type="region of interest" description="Disordered" evidence="1">
    <location>
        <begin position="824"/>
        <end position="843"/>
    </location>
</feature>
<dbReference type="GO" id="GO:0009116">
    <property type="term" value="P:nucleoside metabolic process"/>
    <property type="evidence" value="ECO:0007669"/>
    <property type="project" value="InterPro"/>
</dbReference>
<dbReference type="InterPro" id="IPR000845">
    <property type="entry name" value="Nucleoside_phosphorylase_d"/>
</dbReference>
<evidence type="ECO:0000256" key="2">
    <source>
        <dbReference type="SAM" id="Phobius"/>
    </source>
</evidence>
<dbReference type="GO" id="GO:0043531">
    <property type="term" value="F:ADP binding"/>
    <property type="evidence" value="ECO:0007669"/>
    <property type="project" value="InterPro"/>
</dbReference>
<dbReference type="EMBL" id="ML119768">
    <property type="protein sequence ID" value="RPA75233.1"/>
    <property type="molecule type" value="Genomic_DNA"/>
</dbReference>
<dbReference type="InterPro" id="IPR002182">
    <property type="entry name" value="NB-ARC"/>
</dbReference>
<reference evidence="5 6" key="1">
    <citation type="journal article" date="2018" name="Nat. Ecol. Evol.">
        <title>Pezizomycetes genomes reveal the molecular basis of ectomycorrhizal truffle lifestyle.</title>
        <authorList>
            <person name="Murat C."/>
            <person name="Payen T."/>
            <person name="Noel B."/>
            <person name="Kuo A."/>
            <person name="Morin E."/>
            <person name="Chen J."/>
            <person name="Kohler A."/>
            <person name="Krizsan K."/>
            <person name="Balestrini R."/>
            <person name="Da Silva C."/>
            <person name="Montanini B."/>
            <person name="Hainaut M."/>
            <person name="Levati E."/>
            <person name="Barry K.W."/>
            <person name="Belfiori B."/>
            <person name="Cichocki N."/>
            <person name="Clum A."/>
            <person name="Dockter R.B."/>
            <person name="Fauchery L."/>
            <person name="Guy J."/>
            <person name="Iotti M."/>
            <person name="Le Tacon F."/>
            <person name="Lindquist E.A."/>
            <person name="Lipzen A."/>
            <person name="Malagnac F."/>
            <person name="Mello A."/>
            <person name="Molinier V."/>
            <person name="Miyauchi S."/>
            <person name="Poulain J."/>
            <person name="Riccioni C."/>
            <person name="Rubini A."/>
            <person name="Sitrit Y."/>
            <person name="Splivallo R."/>
            <person name="Traeger S."/>
            <person name="Wang M."/>
            <person name="Zifcakova L."/>
            <person name="Wipf D."/>
            <person name="Zambonelli A."/>
            <person name="Paolocci F."/>
            <person name="Nowrousian M."/>
            <person name="Ottonello S."/>
            <person name="Baldrian P."/>
            <person name="Spatafora J.W."/>
            <person name="Henrissat B."/>
            <person name="Nagy L.G."/>
            <person name="Aury J.M."/>
            <person name="Wincker P."/>
            <person name="Grigoriev I.V."/>
            <person name="Bonfante P."/>
            <person name="Martin F.M."/>
        </authorList>
    </citation>
    <scope>NUCLEOTIDE SEQUENCE [LARGE SCALE GENOMIC DNA]</scope>
    <source>
        <strain evidence="5 6">RN42</strain>
    </source>
</reference>
<sequence length="1076" mass="120992">MVLPVDNTSSSDNIQFDEELLTNESPHNNDQYTIGWICAIPVEQKAACLVLDKIHGKPKSVHSTDRNVYCLGEIDGHFIVIPILPKMGNLSSGRVARDMLLTFKKLRLGLMVGVGGGVPGTKTDVRLGDVVVSVPSGSVPAVIPIDNGKREKDGFKQGGGLPQPDDTLLAAANLLRWRKKTRDLLNLAKRNDNLQEEDRKNFLHQGQHNDVLYPFDYDHPGPSDIACKTFCDQEKAVQRDPRPNNNPVVHFGAVGSGNSVIKHGKERERLRKQFEILCVEMEAAGIMNELRCLVIRGICDYCDSHKNKIWQPYAALMAATMAKEVIRVLSKSESESASTDVPAWKRVSYTPFKERNYNFVGRSKLLDLVETKLFADFGKQCSKTALVGLGGVGKTQIANEIFYRTLQRHPACSVFWVVGTSSEAFTQSYREIARLLEIPGIDNLDAGNDICLIVKRRLEEDTNGRWLMILDNADDSELWSVPGTVSLKQFLPFNKHGALLATTRDRQAARSLAPRDSDVIDVDQMEEIDAHCLLMRRLSRPIAKKTSDSEVRQLLKPLCFLPLAIVQAASFINLNEISVTAYLKVYSDADSDSGKTSVLKLLQDNFNEEGRYPDQDNAVATTWLVSFEQIQKRSPEAIRLLAMLACLSIRPGADGIPSYFLPQIARECGQVGTLTVQTISDIGLLKRFSFVQELKTVSTNECYCTEAPADDVVFYSMHRLVGLATRNWVHSRSNSLLNFHDMTRDLATAVLKSPHSFSKGHPERNLRNSRERSARYIYSNARKPGPGLSGIAYGMKYMVRNPTWDPGDSEKKYRRDELLDSHFPTSTSSCEDDSNHPRKHVLPVPEEGHISEPVITSSLRRDHQKSIAVKFCSWVTIKEETYRHLQENSKRVQWLKEVRTTISPEGVKEVDALYDSLRRLLEQRNEDTEETRRSRSIEMVGGLLVSFSEVDGWLTERVSLSTISGNCAKFILDKYDNIACLIGSKVSYSDRVFSRIMKTFVFGAIVALGKATGTFPLHWLVPVTLVLLFFHYISDIIVLRARRQAEKRKEEQDECARLLVGGDERTPTEDKNKERQ</sequence>
<feature type="region of interest" description="Disordered" evidence="1">
    <location>
        <begin position="1047"/>
        <end position="1076"/>
    </location>
</feature>
<keyword evidence="2" id="KW-0472">Membrane</keyword>
<dbReference type="Gene3D" id="3.40.50.300">
    <property type="entry name" value="P-loop containing nucleotide triphosphate hydrolases"/>
    <property type="match status" value="1"/>
</dbReference>
<organism evidence="5 6">
    <name type="scientific">Ascobolus immersus RN42</name>
    <dbReference type="NCBI Taxonomy" id="1160509"/>
    <lineage>
        <taxon>Eukaryota</taxon>
        <taxon>Fungi</taxon>
        <taxon>Dikarya</taxon>
        <taxon>Ascomycota</taxon>
        <taxon>Pezizomycotina</taxon>
        <taxon>Pezizomycetes</taxon>
        <taxon>Pezizales</taxon>
        <taxon>Ascobolaceae</taxon>
        <taxon>Ascobolus</taxon>
    </lineage>
</organism>
<dbReference type="PANTHER" id="PTHR46082:SF6">
    <property type="entry name" value="AAA+ ATPASE DOMAIN-CONTAINING PROTEIN-RELATED"/>
    <property type="match status" value="1"/>
</dbReference>
<dbReference type="Pfam" id="PF01048">
    <property type="entry name" value="PNP_UDP_1"/>
    <property type="match status" value="1"/>
</dbReference>
<keyword evidence="2" id="KW-0812">Transmembrane</keyword>